<evidence type="ECO:0008006" key="5">
    <source>
        <dbReference type="Google" id="ProtNLM"/>
    </source>
</evidence>
<feature type="transmembrane region" description="Helical" evidence="2">
    <location>
        <begin position="151"/>
        <end position="176"/>
    </location>
</feature>
<dbReference type="RefSeq" id="WP_034236323.1">
    <property type="nucleotide sequence ID" value="NZ_JADNGB010000001.1"/>
</dbReference>
<evidence type="ECO:0000313" key="4">
    <source>
        <dbReference type="Proteomes" id="UP000234778"/>
    </source>
</evidence>
<name>A0A2I1KUV2_9ACTO</name>
<protein>
    <recommendedName>
        <fullName evidence="5">DUF4352 domain-containing protein</fullName>
    </recommendedName>
</protein>
<feature type="region of interest" description="Disordered" evidence="1">
    <location>
        <begin position="179"/>
        <end position="246"/>
    </location>
</feature>
<feature type="compositionally biased region" description="Low complexity" evidence="1">
    <location>
        <begin position="179"/>
        <end position="207"/>
    </location>
</feature>
<sequence length="382" mass="38999">MAPRFNPPPNWPAPPEGFIPPPGWQPDPSWGPAPEGWQLWVDDGAGPDPTAVIQPAPGAGTPATAPASSPAPTVPVQPFGASAGSAPSVSSPPAYAGATAVFPAAAPTMPAAPGAPAFASPGGPTGPTAGGWQPIDVGTPGAGKDPLTRKWWFWLIVVVVVLAVVGGAAGAILFLVKGSEPGSGSESSSEVSVSAPADESEAAAGSEQDSEAEESEAPEATKGAGSSMDDPLDPSQPVTFKAGEFDDDPQASIDVTLGAVEWNANESIKAAYDAQGYSEGYKDPGEGKVYMRVPVTITYHGSGQLSSFELEMDYVKDGNTHTTESVFLDDEFDLQDMPRDGGSASGYYTYVINASDANSGVFAASAFSSRYDGTGEVYIQAK</sequence>
<evidence type="ECO:0000313" key="3">
    <source>
        <dbReference type="EMBL" id="PKY99388.1"/>
    </source>
</evidence>
<reference evidence="3 4" key="1">
    <citation type="submission" date="2017-12" db="EMBL/GenBank/DDBJ databases">
        <title>Phylogenetic diversity of female urinary microbiome.</title>
        <authorList>
            <person name="Thomas-White K."/>
            <person name="Wolfe A.J."/>
        </authorList>
    </citation>
    <scope>NUCLEOTIDE SEQUENCE [LARGE SCALE GENOMIC DNA]</scope>
    <source>
        <strain evidence="3 4">UMB0319</strain>
    </source>
</reference>
<keyword evidence="2" id="KW-0472">Membrane</keyword>
<feature type="compositionally biased region" description="Pro residues" evidence="1">
    <location>
        <begin position="1"/>
        <end position="31"/>
    </location>
</feature>
<keyword evidence="2" id="KW-0812">Transmembrane</keyword>
<organism evidence="3 4">
    <name type="scientific">Actinomyces urogenitalis</name>
    <dbReference type="NCBI Taxonomy" id="103621"/>
    <lineage>
        <taxon>Bacteria</taxon>
        <taxon>Bacillati</taxon>
        <taxon>Actinomycetota</taxon>
        <taxon>Actinomycetes</taxon>
        <taxon>Actinomycetales</taxon>
        <taxon>Actinomycetaceae</taxon>
        <taxon>Actinomyces</taxon>
    </lineage>
</organism>
<evidence type="ECO:0000256" key="2">
    <source>
        <dbReference type="SAM" id="Phobius"/>
    </source>
</evidence>
<evidence type="ECO:0000256" key="1">
    <source>
        <dbReference type="SAM" id="MobiDB-lite"/>
    </source>
</evidence>
<gene>
    <name evidence="3" type="ORF">CYJ26_00285</name>
</gene>
<feature type="region of interest" description="Disordered" evidence="1">
    <location>
        <begin position="1"/>
        <end position="90"/>
    </location>
</feature>
<feature type="compositionally biased region" description="Low complexity" evidence="1">
    <location>
        <begin position="54"/>
        <end position="90"/>
    </location>
</feature>
<keyword evidence="2" id="KW-1133">Transmembrane helix</keyword>
<feature type="region of interest" description="Disordered" evidence="1">
    <location>
        <begin position="115"/>
        <end position="140"/>
    </location>
</feature>
<dbReference type="GeneID" id="81707383"/>
<feature type="compositionally biased region" description="Acidic residues" evidence="1">
    <location>
        <begin position="208"/>
        <end position="217"/>
    </location>
</feature>
<dbReference type="EMBL" id="PKHA01000001">
    <property type="protein sequence ID" value="PKY99388.1"/>
    <property type="molecule type" value="Genomic_DNA"/>
</dbReference>
<dbReference type="AlphaFoldDB" id="A0A2I1KUV2"/>
<dbReference type="Proteomes" id="UP000234778">
    <property type="component" value="Unassembled WGS sequence"/>
</dbReference>
<comment type="caution">
    <text evidence="3">The sequence shown here is derived from an EMBL/GenBank/DDBJ whole genome shotgun (WGS) entry which is preliminary data.</text>
</comment>
<proteinExistence type="predicted"/>
<accession>A0A2I1KUV2</accession>